<evidence type="ECO:0000313" key="2">
    <source>
        <dbReference type="EMBL" id="KAB0668253.1"/>
    </source>
</evidence>
<protein>
    <submittedName>
        <fullName evidence="2">Uncharacterized protein</fullName>
    </submittedName>
</protein>
<dbReference type="EMBL" id="VZRA01000010">
    <property type="protein sequence ID" value="KAB0668253.1"/>
    <property type="molecule type" value="Genomic_DNA"/>
</dbReference>
<evidence type="ECO:0000256" key="1">
    <source>
        <dbReference type="SAM" id="MobiDB-lite"/>
    </source>
</evidence>
<gene>
    <name evidence="2" type="ORF">F6V30_16470</name>
</gene>
<keyword evidence="3" id="KW-1185">Reference proteome</keyword>
<organism evidence="2 3">
    <name type="scientific">Oryzomonas sagensis</name>
    <dbReference type="NCBI Taxonomy" id="2603857"/>
    <lineage>
        <taxon>Bacteria</taxon>
        <taxon>Pseudomonadati</taxon>
        <taxon>Thermodesulfobacteriota</taxon>
        <taxon>Desulfuromonadia</taxon>
        <taxon>Geobacterales</taxon>
        <taxon>Geobacteraceae</taxon>
        <taxon>Oryzomonas</taxon>
    </lineage>
</organism>
<proteinExistence type="predicted"/>
<sequence>MCATWPQRSGKPAGNSKISGTGEEIMVKTATFEALLEDAVPDGKGGYIFTLEGKSYTLKDKDEVRGIAESHGYIIIY</sequence>
<dbReference type="Proteomes" id="UP000798046">
    <property type="component" value="Unassembled WGS sequence"/>
</dbReference>
<reference evidence="2 3" key="1">
    <citation type="journal article" date="2020" name="Microorganisms">
        <title>Description of Three Novel Members in the Family Geobacteraceae, Oryzomonas japonicum gen. nov., sp. nov., Oryzomonas sagensis sp. nov., and Oryzomonas ruber sp. nov.</title>
        <authorList>
            <person name="Xu Z."/>
            <person name="Masuda Y."/>
            <person name="Hayakawa C."/>
            <person name="Ushijima N."/>
            <person name="Kawano K."/>
            <person name="Shiratori Y."/>
            <person name="Senoo K."/>
            <person name="Itoh H."/>
        </authorList>
    </citation>
    <scope>NUCLEOTIDE SEQUENCE [LARGE SCALE GENOMIC DNA]</scope>
    <source>
        <strain evidence="2 3">Red100</strain>
    </source>
</reference>
<evidence type="ECO:0000313" key="3">
    <source>
        <dbReference type="Proteomes" id="UP000798046"/>
    </source>
</evidence>
<feature type="region of interest" description="Disordered" evidence="1">
    <location>
        <begin position="1"/>
        <end position="20"/>
    </location>
</feature>
<name>A0ABQ6TKP5_9BACT</name>
<comment type="caution">
    <text evidence="2">The sequence shown here is derived from an EMBL/GenBank/DDBJ whole genome shotgun (WGS) entry which is preliminary data.</text>
</comment>
<accession>A0ABQ6TKP5</accession>